<keyword evidence="3 5" id="KW-0862">Zinc</keyword>
<comment type="function">
    <text evidence="5">Catalyzes the hydrolytic deamination of adenine to hypoxanthine. Plays an important role in the purine salvage pathway and in nitrogen catabolism.</text>
</comment>
<comment type="cofactor">
    <cofactor evidence="5">
        <name>Zn(2+)</name>
        <dbReference type="ChEBI" id="CHEBI:29105"/>
    </cofactor>
    <text evidence="5">Binds 1 zinc ion per subunit.</text>
</comment>
<dbReference type="GO" id="GO:0000034">
    <property type="term" value="F:adenine deaminase activity"/>
    <property type="evidence" value="ECO:0007669"/>
    <property type="project" value="UniProtKB-UniRule"/>
</dbReference>
<dbReference type="GO" id="GO:0009117">
    <property type="term" value="P:nucleotide metabolic process"/>
    <property type="evidence" value="ECO:0007669"/>
    <property type="project" value="UniProtKB-KW"/>
</dbReference>
<evidence type="ECO:0000256" key="2">
    <source>
        <dbReference type="ARBA" id="ARBA00022801"/>
    </source>
</evidence>
<dbReference type="EMBL" id="VRZA01000002">
    <property type="protein sequence ID" value="TXS95275.1"/>
    <property type="molecule type" value="Genomic_DNA"/>
</dbReference>
<sequence>MTDFDSFITGLPKAELHLHIEGSLEPELMFELAHRNGVTIPYGSVEEVRAAYDFSNLQDFLDIYYAGANVLRTRADFHDMAMAYFRRAARDGVIHAELMFDPQTHTDRGIPFEEVIEGLLSAMKQAETELGITSLLIMSFLRHLSEDAAFETLAMAELWLDRITAVGLDSSEVGHPPSKFARVFAAARAKGLRLTAHAGEEGPPDYVYQALDQLQVERIDHGNRALEDADLTARLAAEGMTLTVCPLSNLKLCVVDDLQHHPIDRMLGEGLKATINSDDPAYFGGYIADIYRAVMEARGLAREDLVKLARNSFTGSFLPREKADACLAKLEAFLDTFSDALSDVLSDAKVEKQS</sequence>
<dbReference type="InterPro" id="IPR032466">
    <property type="entry name" value="Metal_Hydrolase"/>
</dbReference>
<dbReference type="Proteomes" id="UP000321039">
    <property type="component" value="Unassembled WGS sequence"/>
</dbReference>
<reference evidence="7 8" key="1">
    <citation type="submission" date="2019-08" db="EMBL/GenBank/DDBJ databases">
        <title>Parahaliea maris sp. nov., isolated from the surface seawater.</title>
        <authorList>
            <person name="Liu Y."/>
        </authorList>
    </citation>
    <scope>NUCLEOTIDE SEQUENCE [LARGE SCALE GENOMIC DNA]</scope>
    <source>
        <strain evidence="7 8">HSLHS9</strain>
    </source>
</reference>
<dbReference type="AlphaFoldDB" id="A0A5C9A324"/>
<feature type="binding site" evidence="5">
    <location>
        <position position="278"/>
    </location>
    <ligand>
        <name>Zn(2+)</name>
        <dbReference type="ChEBI" id="CHEBI:29105"/>
        <note>catalytic</note>
    </ligand>
</feature>
<dbReference type="FunFam" id="3.20.20.140:FF:000039">
    <property type="entry name" value="Adenine deaminase"/>
    <property type="match status" value="1"/>
</dbReference>
<protein>
    <recommendedName>
        <fullName evidence="5">Adenine deaminase</fullName>
        <shortName evidence="5">ADE</shortName>
        <ecNumber evidence="5">3.5.4.2</ecNumber>
    </recommendedName>
    <alternativeName>
        <fullName evidence="5">Adenine aminohydrolase</fullName>
        <shortName evidence="5">AAH</shortName>
    </alternativeName>
</protein>
<evidence type="ECO:0000313" key="7">
    <source>
        <dbReference type="EMBL" id="TXS95275.1"/>
    </source>
</evidence>
<dbReference type="PANTHER" id="PTHR43114:SF6">
    <property type="entry name" value="ADENINE DEAMINASE"/>
    <property type="match status" value="1"/>
</dbReference>
<feature type="binding site" evidence="5">
    <location>
        <position position="279"/>
    </location>
    <ligand>
        <name>substrate</name>
    </ligand>
</feature>
<dbReference type="NCBIfam" id="NF006850">
    <property type="entry name" value="PRK09358.1-6"/>
    <property type="match status" value="1"/>
</dbReference>
<evidence type="ECO:0000256" key="1">
    <source>
        <dbReference type="ARBA" id="ARBA00022723"/>
    </source>
</evidence>
<keyword evidence="4 5" id="KW-0546">Nucleotide metabolism</keyword>
<keyword evidence="2 5" id="KW-0378">Hydrolase</keyword>
<feature type="site" description="Important for catalytic activity" evidence="5">
    <location>
        <position position="221"/>
    </location>
</feature>
<evidence type="ECO:0000256" key="5">
    <source>
        <dbReference type="HAMAP-Rule" id="MF_01962"/>
    </source>
</evidence>
<evidence type="ECO:0000313" key="8">
    <source>
        <dbReference type="Proteomes" id="UP000321039"/>
    </source>
</evidence>
<dbReference type="GO" id="GO:0008270">
    <property type="term" value="F:zinc ion binding"/>
    <property type="evidence" value="ECO:0007669"/>
    <property type="project" value="UniProtKB-UniRule"/>
</dbReference>
<comment type="catalytic activity">
    <reaction evidence="5">
        <text>adenine + H2O + H(+) = hypoxanthine + NH4(+)</text>
        <dbReference type="Rhea" id="RHEA:23688"/>
        <dbReference type="ChEBI" id="CHEBI:15377"/>
        <dbReference type="ChEBI" id="CHEBI:15378"/>
        <dbReference type="ChEBI" id="CHEBI:16708"/>
        <dbReference type="ChEBI" id="CHEBI:17368"/>
        <dbReference type="ChEBI" id="CHEBI:28938"/>
        <dbReference type="EC" id="3.5.4.2"/>
    </reaction>
</comment>
<feature type="domain" description="Adenosine deaminase" evidence="6">
    <location>
        <begin position="12"/>
        <end position="330"/>
    </location>
</feature>
<dbReference type="InterPro" id="IPR006330">
    <property type="entry name" value="Ado/ade_deaminase"/>
</dbReference>
<dbReference type="RefSeq" id="WP_148067186.1">
    <property type="nucleotide sequence ID" value="NZ_VRZA01000002.1"/>
</dbReference>
<dbReference type="Gene3D" id="3.20.20.140">
    <property type="entry name" value="Metal-dependent hydrolases"/>
    <property type="match status" value="1"/>
</dbReference>
<dbReference type="GO" id="GO:0006146">
    <property type="term" value="P:adenine catabolic process"/>
    <property type="evidence" value="ECO:0007669"/>
    <property type="project" value="UniProtKB-UniRule"/>
</dbReference>
<dbReference type="CDD" id="cd01320">
    <property type="entry name" value="ADA"/>
    <property type="match status" value="1"/>
</dbReference>
<feature type="active site" description="Proton donor" evidence="5">
    <location>
        <position position="200"/>
    </location>
</feature>
<dbReference type="SUPFAM" id="SSF51556">
    <property type="entry name" value="Metallo-dependent hydrolases"/>
    <property type="match status" value="1"/>
</dbReference>
<evidence type="ECO:0000256" key="4">
    <source>
        <dbReference type="ARBA" id="ARBA00023080"/>
    </source>
</evidence>
<dbReference type="Pfam" id="PF00962">
    <property type="entry name" value="A_deaminase"/>
    <property type="match status" value="1"/>
</dbReference>
<dbReference type="GO" id="GO:0005829">
    <property type="term" value="C:cytosol"/>
    <property type="evidence" value="ECO:0007669"/>
    <property type="project" value="TreeGrafter"/>
</dbReference>
<dbReference type="HAMAP" id="MF_01962">
    <property type="entry name" value="Adenine_deaminase"/>
    <property type="match status" value="1"/>
</dbReference>
<evidence type="ECO:0000256" key="3">
    <source>
        <dbReference type="ARBA" id="ARBA00022833"/>
    </source>
</evidence>
<dbReference type="EC" id="3.5.4.2" evidence="5"/>
<name>A0A5C9A324_9GAMM</name>
<gene>
    <name evidence="7" type="ORF">FV139_05095</name>
</gene>
<feature type="binding site" evidence="5">
    <location>
        <position position="19"/>
    </location>
    <ligand>
        <name>Zn(2+)</name>
        <dbReference type="ChEBI" id="CHEBI:29105"/>
        <note>catalytic</note>
    </ligand>
</feature>
<dbReference type="InterPro" id="IPR028892">
    <property type="entry name" value="ADE"/>
</dbReference>
<keyword evidence="8" id="KW-1185">Reference proteome</keyword>
<dbReference type="PANTHER" id="PTHR43114">
    <property type="entry name" value="ADENINE DEAMINASE"/>
    <property type="match status" value="1"/>
</dbReference>
<accession>A0A5C9A324</accession>
<feature type="binding site" evidence="5">
    <location>
        <position position="17"/>
    </location>
    <ligand>
        <name>Zn(2+)</name>
        <dbReference type="ChEBI" id="CHEBI:29105"/>
        <note>catalytic</note>
    </ligand>
</feature>
<organism evidence="7 8">
    <name type="scientific">Parahaliea maris</name>
    <dbReference type="NCBI Taxonomy" id="2716870"/>
    <lineage>
        <taxon>Bacteria</taxon>
        <taxon>Pseudomonadati</taxon>
        <taxon>Pseudomonadota</taxon>
        <taxon>Gammaproteobacteria</taxon>
        <taxon>Cellvibrionales</taxon>
        <taxon>Halieaceae</taxon>
        <taxon>Parahaliea</taxon>
    </lineage>
</organism>
<comment type="similarity">
    <text evidence="5">Belongs to the metallo-dependent hydrolases superfamily. Adenosine and AMP deaminases family. Adenine deaminase type 2 subfamily.</text>
</comment>
<dbReference type="NCBIfam" id="TIGR01430">
    <property type="entry name" value="aden_deam"/>
    <property type="match status" value="1"/>
</dbReference>
<evidence type="ECO:0000259" key="6">
    <source>
        <dbReference type="Pfam" id="PF00962"/>
    </source>
</evidence>
<feature type="binding site" evidence="5">
    <location>
        <position position="197"/>
    </location>
    <ligand>
        <name>Zn(2+)</name>
        <dbReference type="ChEBI" id="CHEBI:29105"/>
        <note>catalytic</note>
    </ligand>
</feature>
<dbReference type="InterPro" id="IPR001365">
    <property type="entry name" value="A_deaminase_dom"/>
</dbReference>
<comment type="caution">
    <text evidence="7">The sequence shown here is derived from an EMBL/GenBank/DDBJ whole genome shotgun (WGS) entry which is preliminary data.</text>
</comment>
<dbReference type="GO" id="GO:0043103">
    <property type="term" value="P:hypoxanthine salvage"/>
    <property type="evidence" value="ECO:0007669"/>
    <property type="project" value="UniProtKB-UniRule"/>
</dbReference>
<proteinExistence type="inferred from homology"/>
<keyword evidence="1 5" id="KW-0479">Metal-binding</keyword>